<proteinExistence type="predicted"/>
<accession>A0ABY6LJV3</accession>
<dbReference type="EMBL" id="CP092880">
    <property type="protein sequence ID" value="UYV79985.1"/>
    <property type="molecule type" value="Genomic_DNA"/>
</dbReference>
<evidence type="ECO:0000313" key="1">
    <source>
        <dbReference type="EMBL" id="UYV79985.1"/>
    </source>
</evidence>
<evidence type="ECO:0000313" key="2">
    <source>
        <dbReference type="Proteomes" id="UP001235939"/>
    </source>
</evidence>
<keyword evidence="2" id="KW-1185">Reference proteome</keyword>
<name>A0ABY6LJV3_9ARAC</name>
<dbReference type="Proteomes" id="UP001235939">
    <property type="component" value="Chromosome 18"/>
</dbReference>
<evidence type="ECO:0008006" key="3">
    <source>
        <dbReference type="Google" id="ProtNLM"/>
    </source>
</evidence>
<protein>
    <recommendedName>
        <fullName evidence="3">Retrotransposon gag domain-containing protein</fullName>
    </recommendedName>
</protein>
<reference evidence="1 2" key="1">
    <citation type="submission" date="2022-01" db="EMBL/GenBank/DDBJ databases">
        <title>A chromosomal length assembly of Cordylochernes scorpioides.</title>
        <authorList>
            <person name="Zeh D."/>
            <person name="Zeh J."/>
        </authorList>
    </citation>
    <scope>NUCLEOTIDE SEQUENCE [LARGE SCALE GENOMIC DNA]</scope>
    <source>
        <strain evidence="1">IN4F17</strain>
        <tissue evidence="1">Whole Body</tissue>
    </source>
</reference>
<sequence length="106" mass="12267">MEGWSKSLVFDRYISDLEEKNAPMASNSCKSPIPPVSASNQTGLWYIYPTVFSGERGEDSQRWLSDFQRVARYNKWDDSMCLANVIFYLTGTAKCWFENFEEILNS</sequence>
<organism evidence="1 2">
    <name type="scientific">Cordylochernes scorpioides</name>
    <dbReference type="NCBI Taxonomy" id="51811"/>
    <lineage>
        <taxon>Eukaryota</taxon>
        <taxon>Metazoa</taxon>
        <taxon>Ecdysozoa</taxon>
        <taxon>Arthropoda</taxon>
        <taxon>Chelicerata</taxon>
        <taxon>Arachnida</taxon>
        <taxon>Pseudoscorpiones</taxon>
        <taxon>Cheliferoidea</taxon>
        <taxon>Chernetidae</taxon>
        <taxon>Cordylochernes</taxon>
    </lineage>
</organism>
<gene>
    <name evidence="1" type="ORF">LAZ67_18001275</name>
</gene>